<name>A0A371EL38_MUCPR</name>
<protein>
    <submittedName>
        <fullName evidence="1">Uncharacterized protein</fullName>
    </submittedName>
</protein>
<reference evidence="1" key="1">
    <citation type="submission" date="2018-05" db="EMBL/GenBank/DDBJ databases">
        <title>Draft genome of Mucuna pruriens seed.</title>
        <authorList>
            <person name="Nnadi N.E."/>
            <person name="Vos R."/>
            <person name="Hasami M.H."/>
            <person name="Devisetty U.K."/>
            <person name="Aguiy J.C."/>
        </authorList>
    </citation>
    <scope>NUCLEOTIDE SEQUENCE [LARGE SCALE GENOMIC DNA]</scope>
    <source>
        <strain evidence="1">JCA_2017</strain>
    </source>
</reference>
<keyword evidence="2" id="KW-1185">Reference proteome</keyword>
<dbReference type="AlphaFoldDB" id="A0A371EL38"/>
<dbReference type="Proteomes" id="UP000257109">
    <property type="component" value="Unassembled WGS sequence"/>
</dbReference>
<evidence type="ECO:0000313" key="2">
    <source>
        <dbReference type="Proteomes" id="UP000257109"/>
    </source>
</evidence>
<proteinExistence type="predicted"/>
<organism evidence="1 2">
    <name type="scientific">Mucuna pruriens</name>
    <name type="common">Velvet bean</name>
    <name type="synonym">Dolichos pruriens</name>
    <dbReference type="NCBI Taxonomy" id="157652"/>
    <lineage>
        <taxon>Eukaryota</taxon>
        <taxon>Viridiplantae</taxon>
        <taxon>Streptophyta</taxon>
        <taxon>Embryophyta</taxon>
        <taxon>Tracheophyta</taxon>
        <taxon>Spermatophyta</taxon>
        <taxon>Magnoliopsida</taxon>
        <taxon>eudicotyledons</taxon>
        <taxon>Gunneridae</taxon>
        <taxon>Pentapetalae</taxon>
        <taxon>rosids</taxon>
        <taxon>fabids</taxon>
        <taxon>Fabales</taxon>
        <taxon>Fabaceae</taxon>
        <taxon>Papilionoideae</taxon>
        <taxon>50 kb inversion clade</taxon>
        <taxon>NPAAA clade</taxon>
        <taxon>indigoferoid/millettioid clade</taxon>
        <taxon>Phaseoleae</taxon>
        <taxon>Mucuna</taxon>
    </lineage>
</organism>
<evidence type="ECO:0000313" key="1">
    <source>
        <dbReference type="EMBL" id="RDX66768.1"/>
    </source>
</evidence>
<dbReference type="OrthoDB" id="1072921at2759"/>
<gene>
    <name evidence="1" type="ORF">CR513_54434</name>
</gene>
<sequence>MNDYVFMRISHLMIEKEEEYFFENERTKQMQVLNFKREFDALKMNEAKTIKDFMTKVMKLMGEELLNNRIIKNVLVVLLENKEDFLDRRKQHKQLYRLDIKVKRYKEGRIISKVWNLKKTNCKENDCQYKEKTPPPIQCKYYNKNGHVEKFCRLKQQEQNHTPQKVNVNEIEDNEEFLFIAKTTRSLEDEDTWFINSGCTQQMIRFVKIGNGDKVAITSGIVRIHIVIGIKYIYEVQLILEIDQNLLSVGQMMQNGYCLLFKEGSCLVTNVESHELVEVEIRKISFPINWSLIIDHEYKISKTELDSKIIKITSLNCNKYFVLLDDFTKITWIYFFEQKYKVIFFIRSLKSLLKLKELSTNLQCIIHLQQNRVVERKN</sequence>
<accession>A0A371EL38</accession>
<feature type="non-terminal residue" evidence="1">
    <location>
        <position position="1"/>
    </location>
</feature>
<comment type="caution">
    <text evidence="1">The sequence shown here is derived from an EMBL/GenBank/DDBJ whole genome shotgun (WGS) entry which is preliminary data.</text>
</comment>
<dbReference type="EMBL" id="QJKJ01013283">
    <property type="protein sequence ID" value="RDX66768.1"/>
    <property type="molecule type" value="Genomic_DNA"/>
</dbReference>